<name>A0ABU4RNB1_9HYPH</name>
<dbReference type="RefSeq" id="WP_319844444.1">
    <property type="nucleotide sequence ID" value="NZ_JAXAFJ010000005.1"/>
</dbReference>
<keyword evidence="2" id="KW-1185">Reference proteome</keyword>
<protein>
    <submittedName>
        <fullName evidence="1">Baseplate J/gp47 family protein</fullName>
    </submittedName>
</protein>
<sequence>MTFAPTTVDLSRMPAPNAIEPLDPVRLKTDFLTRFVAFWDEERGRDASLPAFEVAGLEANPASIFAKAWAYLRLMDRARVNDAVRAVLAPLASGADLDNIVARQGIQRLIVVPANIALNTPAVLETDAALLRRYLLSFDRPSAGSAGRYLYEVFRVFPLAGDAKVNGRIVHGRPGDTDVVIVGPGGRDATTEEMAAVRAAVLDPSVQPEAVGVSVLRATRLEYVVSLVIEVPPGPDAALLVAETASRVRAATDERTLIGGEIPPGLLPGAAYGPNVIKVRDLVPVVVLPNPYTVPVCTSITVTAEVRA</sequence>
<dbReference type="Proteomes" id="UP001274321">
    <property type="component" value="Unassembled WGS sequence"/>
</dbReference>
<proteinExistence type="predicted"/>
<reference evidence="1 2" key="1">
    <citation type="submission" date="2023-11" db="EMBL/GenBank/DDBJ databases">
        <authorList>
            <person name="Bao R."/>
        </authorList>
    </citation>
    <scope>NUCLEOTIDE SEQUENCE [LARGE SCALE GENOMIC DNA]</scope>
    <source>
        <strain evidence="1 2">PJ23</strain>
    </source>
</reference>
<evidence type="ECO:0000313" key="1">
    <source>
        <dbReference type="EMBL" id="MDX6806312.1"/>
    </source>
</evidence>
<gene>
    <name evidence="1" type="ORF">SCD90_09560</name>
</gene>
<accession>A0ABU4RNB1</accession>
<comment type="caution">
    <text evidence="1">The sequence shown here is derived from an EMBL/GenBank/DDBJ whole genome shotgun (WGS) entry which is preliminary data.</text>
</comment>
<organism evidence="1 2">
    <name type="scientific">Terrihabitans rhizophilus</name>
    <dbReference type="NCBI Taxonomy" id="3092662"/>
    <lineage>
        <taxon>Bacteria</taxon>
        <taxon>Pseudomonadati</taxon>
        <taxon>Pseudomonadota</taxon>
        <taxon>Alphaproteobacteria</taxon>
        <taxon>Hyphomicrobiales</taxon>
        <taxon>Terrihabitans</taxon>
    </lineage>
</organism>
<evidence type="ECO:0000313" key="2">
    <source>
        <dbReference type="Proteomes" id="UP001274321"/>
    </source>
</evidence>
<dbReference type="EMBL" id="JAXAFJ010000005">
    <property type="protein sequence ID" value="MDX6806312.1"/>
    <property type="molecule type" value="Genomic_DNA"/>
</dbReference>